<feature type="transmembrane region" description="Helical" evidence="5">
    <location>
        <begin position="37"/>
        <end position="56"/>
    </location>
</feature>
<feature type="region of interest" description="Disordered" evidence="4">
    <location>
        <begin position="1"/>
        <end position="23"/>
    </location>
</feature>
<evidence type="ECO:0000256" key="4">
    <source>
        <dbReference type="SAM" id="MobiDB-lite"/>
    </source>
</evidence>
<evidence type="ECO:0000259" key="6">
    <source>
        <dbReference type="PROSITE" id="PS50111"/>
    </source>
</evidence>
<sequence length="720" mass="79805">MMKPRIRNEKDKNNKVNQKRKVNKEVGNKLNSVRVKLITAFFIPVLCIVLLGMVTYQKASKGLINNFESSSLSTIRMMADYFQVGFDTAMAKSTQINTNESVKAYYSGEYKGNTVEELKAYKQVQNAIESNTLGDQVVENITIFGEYGSSVSVKGTAPQSLYSTFSDSKEGKEFLEAKEKSRWSGYHTYMDQVMQQDGENYGIVFSKYLYNKNNKKMGIISIDIKKEFIYNALQNTEFGEGSIVGFITSDGKEILCGSNEGFQLKEQSFYQENPILSLEKENSNSESLETVSNREVVHKYVELKDKTYLYQYINLPEQKAAVYALIPKELITKEADEMRLITVVIVIVASFIATIIGTILASGFSNSIRKMNTSLKRLEEGDLTATVSLRRKDEFQLLSKGIKNMALGMKNLIVQMTDVSQNVLNNATTVSSNTEDMLEKSRYIAKNVTDIEHAIAQQAEEAMNCFHQMTNLSEHIERVADNAYGIGQVVTGTKGQVEEGMVIVDDLSRCADDTAVITKQVIEDIQVLHAKTTAINEILQTINELSDLTNLLSLNASIEAARAGEAGKGFSVVADEIRKLSAQSKNAATEIETIICEISDQARETVDTAMQAESIVNRQGDTLNQTVSVFRGIERYVEQLTSNLAVITNGINTIQKNKEDTLIAVESISATTQQTSAATGELSNAMDSQIVSAKNLSQIAVRLSDDAHNLESTVSVFVIK</sequence>
<evidence type="ECO:0000313" key="9">
    <source>
        <dbReference type="Proteomes" id="UP000184038"/>
    </source>
</evidence>
<dbReference type="PROSITE" id="PS50885">
    <property type="entry name" value="HAMP"/>
    <property type="match status" value="1"/>
</dbReference>
<accession>A0A1M7JEX8</accession>
<dbReference type="Gene3D" id="6.10.340.10">
    <property type="match status" value="1"/>
</dbReference>
<keyword evidence="9" id="KW-1185">Reference proteome</keyword>
<organism evidence="8 9">
    <name type="scientific">Anaerosporobacter mobilis DSM 15930</name>
    <dbReference type="NCBI Taxonomy" id="1120996"/>
    <lineage>
        <taxon>Bacteria</taxon>
        <taxon>Bacillati</taxon>
        <taxon>Bacillota</taxon>
        <taxon>Clostridia</taxon>
        <taxon>Lachnospirales</taxon>
        <taxon>Lachnospiraceae</taxon>
        <taxon>Anaerosporobacter</taxon>
    </lineage>
</organism>
<evidence type="ECO:0000313" key="8">
    <source>
        <dbReference type="EMBL" id="SHM51077.1"/>
    </source>
</evidence>
<dbReference type="Pfam" id="PF00015">
    <property type="entry name" value="MCPsignal"/>
    <property type="match status" value="1"/>
</dbReference>
<dbReference type="PANTHER" id="PTHR32089:SF112">
    <property type="entry name" value="LYSOZYME-LIKE PROTEIN-RELATED"/>
    <property type="match status" value="1"/>
</dbReference>
<dbReference type="OrthoDB" id="13222at2"/>
<dbReference type="InterPro" id="IPR004089">
    <property type="entry name" value="MCPsignal_dom"/>
</dbReference>
<dbReference type="SMART" id="SM00283">
    <property type="entry name" value="MA"/>
    <property type="match status" value="1"/>
</dbReference>
<feature type="compositionally biased region" description="Basic and acidic residues" evidence="4">
    <location>
        <begin position="1"/>
        <end position="14"/>
    </location>
</feature>
<dbReference type="AlphaFoldDB" id="A0A1M7JEX8"/>
<gene>
    <name evidence="8" type="ORF">SAMN02746066_02207</name>
</gene>
<dbReference type="GO" id="GO:0007165">
    <property type="term" value="P:signal transduction"/>
    <property type="evidence" value="ECO:0007669"/>
    <property type="project" value="UniProtKB-KW"/>
</dbReference>
<dbReference type="Pfam" id="PF00672">
    <property type="entry name" value="HAMP"/>
    <property type="match status" value="1"/>
</dbReference>
<evidence type="ECO:0000256" key="5">
    <source>
        <dbReference type="SAM" id="Phobius"/>
    </source>
</evidence>
<keyword evidence="5" id="KW-0812">Transmembrane</keyword>
<evidence type="ECO:0000256" key="3">
    <source>
        <dbReference type="PROSITE-ProRule" id="PRU00284"/>
    </source>
</evidence>
<dbReference type="InterPro" id="IPR003660">
    <property type="entry name" value="HAMP_dom"/>
</dbReference>
<dbReference type="PROSITE" id="PS50111">
    <property type="entry name" value="CHEMOTAXIS_TRANSDUC_2"/>
    <property type="match status" value="1"/>
</dbReference>
<protein>
    <submittedName>
        <fullName evidence="8">Methyl-accepting chemotaxis protein</fullName>
    </submittedName>
</protein>
<proteinExistence type="inferred from homology"/>
<name>A0A1M7JEX8_9FIRM</name>
<evidence type="ECO:0000256" key="2">
    <source>
        <dbReference type="ARBA" id="ARBA00029447"/>
    </source>
</evidence>
<dbReference type="EMBL" id="FRCP01000011">
    <property type="protein sequence ID" value="SHM51077.1"/>
    <property type="molecule type" value="Genomic_DNA"/>
</dbReference>
<dbReference type="PANTHER" id="PTHR32089">
    <property type="entry name" value="METHYL-ACCEPTING CHEMOTAXIS PROTEIN MCPB"/>
    <property type="match status" value="1"/>
</dbReference>
<feature type="transmembrane region" description="Helical" evidence="5">
    <location>
        <begin position="340"/>
        <end position="361"/>
    </location>
</feature>
<keyword evidence="1 3" id="KW-0807">Transducer</keyword>
<keyword evidence="5" id="KW-1133">Transmembrane helix</keyword>
<keyword evidence="5" id="KW-0472">Membrane</keyword>
<dbReference type="SUPFAM" id="SSF58104">
    <property type="entry name" value="Methyl-accepting chemotaxis protein (MCP) signaling domain"/>
    <property type="match status" value="1"/>
</dbReference>
<dbReference type="Gene3D" id="1.10.287.950">
    <property type="entry name" value="Methyl-accepting chemotaxis protein"/>
    <property type="match status" value="1"/>
</dbReference>
<comment type="similarity">
    <text evidence="2">Belongs to the methyl-accepting chemotaxis (MCP) protein family.</text>
</comment>
<reference evidence="8 9" key="1">
    <citation type="submission" date="2016-11" db="EMBL/GenBank/DDBJ databases">
        <authorList>
            <person name="Jaros S."/>
            <person name="Januszkiewicz K."/>
            <person name="Wedrychowicz H."/>
        </authorList>
    </citation>
    <scope>NUCLEOTIDE SEQUENCE [LARGE SCALE GENOMIC DNA]</scope>
    <source>
        <strain evidence="8 9">DSM 15930</strain>
    </source>
</reference>
<feature type="domain" description="HAMP" evidence="7">
    <location>
        <begin position="362"/>
        <end position="414"/>
    </location>
</feature>
<feature type="domain" description="Methyl-accepting transducer" evidence="6">
    <location>
        <begin position="433"/>
        <end position="690"/>
    </location>
</feature>
<evidence type="ECO:0000259" key="7">
    <source>
        <dbReference type="PROSITE" id="PS50885"/>
    </source>
</evidence>
<dbReference type="SMART" id="SM00304">
    <property type="entry name" value="HAMP"/>
    <property type="match status" value="1"/>
</dbReference>
<dbReference type="RefSeq" id="WP_073287596.1">
    <property type="nucleotide sequence ID" value="NZ_FRCP01000011.1"/>
</dbReference>
<evidence type="ECO:0000256" key="1">
    <source>
        <dbReference type="ARBA" id="ARBA00023224"/>
    </source>
</evidence>
<dbReference type="Proteomes" id="UP000184038">
    <property type="component" value="Unassembled WGS sequence"/>
</dbReference>
<dbReference type="GO" id="GO:0016020">
    <property type="term" value="C:membrane"/>
    <property type="evidence" value="ECO:0007669"/>
    <property type="project" value="InterPro"/>
</dbReference>
<dbReference type="CDD" id="cd06225">
    <property type="entry name" value="HAMP"/>
    <property type="match status" value="1"/>
</dbReference>
<dbReference type="STRING" id="1120996.SAMN02746066_02207"/>